<evidence type="ECO:0000256" key="1">
    <source>
        <dbReference type="SAM" id="SignalP"/>
    </source>
</evidence>
<dbReference type="Gene3D" id="3.40.50.1820">
    <property type="entry name" value="alpha/beta hydrolase"/>
    <property type="match status" value="1"/>
</dbReference>
<dbReference type="Proteomes" id="UP000032067">
    <property type="component" value="Unassembled WGS sequence"/>
</dbReference>
<dbReference type="SUPFAM" id="SSF53474">
    <property type="entry name" value="alpha/beta-Hydrolases"/>
    <property type="match status" value="1"/>
</dbReference>
<comment type="caution">
    <text evidence="2">The sequence shown here is derived from an EMBL/GenBank/DDBJ whole genome shotgun (WGS) entry which is preliminary data.</text>
</comment>
<organism evidence="2 3">
    <name type="scientific">Variovorax paradoxus</name>
    <dbReference type="NCBI Taxonomy" id="34073"/>
    <lineage>
        <taxon>Bacteria</taxon>
        <taxon>Pseudomonadati</taxon>
        <taxon>Pseudomonadota</taxon>
        <taxon>Betaproteobacteria</taxon>
        <taxon>Burkholderiales</taxon>
        <taxon>Comamonadaceae</taxon>
        <taxon>Variovorax</taxon>
    </lineage>
</organism>
<dbReference type="EMBL" id="JXQQ01000119">
    <property type="protein sequence ID" value="KIQ17880.1"/>
    <property type="molecule type" value="Genomic_DNA"/>
</dbReference>
<keyword evidence="1" id="KW-0732">Signal</keyword>
<name>A0A0D0LK97_VARPD</name>
<feature type="chain" id="PRO_5002215785" evidence="1">
    <location>
        <begin position="17"/>
        <end position="341"/>
    </location>
</feature>
<dbReference type="PANTHER" id="PTHR35560:SF3">
    <property type="entry name" value="PEPTIDASE S9 PROLYL OLIGOPEPTIDASE CATALYTIC DOMAIN-CONTAINING PROTEIN"/>
    <property type="match status" value="1"/>
</dbReference>
<gene>
    <name evidence="2" type="ORF">RT97_29590</name>
</gene>
<accession>A0A0D0LK97</accession>
<evidence type="ECO:0000313" key="2">
    <source>
        <dbReference type="EMBL" id="KIQ17880.1"/>
    </source>
</evidence>
<sequence>MAAALCLAAMATCAIAAPADCTTSAAPECYRTFEPPQAGGALHYYASLAPDAAPSATGPTQALIAMHGHPRDANKTFDAALLAVRKAGALDRTLVVAPLFQVAADKAGKCSTSGVPAPQDGDLLWTCGSWLEGGRASNGSGMSSFAAMDSVVAELVRRWPSLRTVTVAGFSAGAQMVQHYIGFAADAPAASVSLRYVVSDPGTWLYFDAFRPQQAIGSDGGTCPTVNRWKYGTEGLPAHLGRSAGEARQRYAAADIHYLQGELDTGEGKGTAYKVLDKSCAAAAQGPYRLQRGLAYAQYDRTMLAPDKRREVTVVPGCAHDVACVFPSEAARAALLGAPRK</sequence>
<proteinExistence type="predicted"/>
<dbReference type="InterPro" id="IPR029058">
    <property type="entry name" value="AB_hydrolase_fold"/>
</dbReference>
<dbReference type="PANTHER" id="PTHR35560">
    <property type="entry name" value="BLL0132 PROTEIN"/>
    <property type="match status" value="1"/>
</dbReference>
<reference evidence="2 3" key="1">
    <citation type="submission" date="2014-12" db="EMBL/GenBank/DDBJ databases">
        <title>16Stimator: statistical estimation of ribosomal gene copy numbers from draft genome assemblies.</title>
        <authorList>
            <person name="Perisin M.A."/>
            <person name="Vetter M."/>
            <person name="Gilbert J.A."/>
            <person name="Bergelson J."/>
        </authorList>
    </citation>
    <scope>NUCLEOTIDE SEQUENCE [LARGE SCALE GENOMIC DNA]</scope>
    <source>
        <strain evidence="2 3">MEDvA23</strain>
    </source>
</reference>
<evidence type="ECO:0000313" key="3">
    <source>
        <dbReference type="Proteomes" id="UP000032067"/>
    </source>
</evidence>
<dbReference type="AlphaFoldDB" id="A0A0D0LK97"/>
<protein>
    <submittedName>
        <fullName evidence="2">Membrane protein</fullName>
    </submittedName>
</protein>
<feature type="signal peptide" evidence="1">
    <location>
        <begin position="1"/>
        <end position="16"/>
    </location>
</feature>